<dbReference type="Proteomes" id="UP000651057">
    <property type="component" value="Unassembled WGS sequence"/>
</dbReference>
<organism evidence="1 2">
    <name type="scientific">Aquimarina mytili</name>
    <dbReference type="NCBI Taxonomy" id="874423"/>
    <lineage>
        <taxon>Bacteria</taxon>
        <taxon>Pseudomonadati</taxon>
        <taxon>Bacteroidota</taxon>
        <taxon>Flavobacteriia</taxon>
        <taxon>Flavobacteriales</taxon>
        <taxon>Flavobacteriaceae</taxon>
        <taxon>Aquimarina</taxon>
    </lineage>
</organism>
<dbReference type="AlphaFoldDB" id="A0A936ZU21"/>
<gene>
    <name evidence="1" type="ORF">JJQ60_01325</name>
</gene>
<keyword evidence="2" id="KW-1185">Reference proteome</keyword>
<comment type="caution">
    <text evidence="1">The sequence shown here is derived from an EMBL/GenBank/DDBJ whole genome shotgun (WGS) entry which is preliminary data.</text>
</comment>
<dbReference type="EMBL" id="JAERQJ010000001">
    <property type="protein sequence ID" value="MBL0682146.1"/>
    <property type="molecule type" value="Genomic_DNA"/>
</dbReference>
<evidence type="ECO:0000313" key="1">
    <source>
        <dbReference type="EMBL" id="MBL0682146.1"/>
    </source>
</evidence>
<proteinExistence type="predicted"/>
<sequence length="120" mass="14188">MIKETQLPYCNLTFKESHAILVMHDGSAVTVETAREITKHLEEYYRGRNFIFITHRKFPHDIDLNVYKGRILKNMIGFAIVSDNPEEVKRALQEQPLWNEAFTFFTCLDEAENWARSFFD</sequence>
<name>A0A936ZU21_9FLAO</name>
<accession>A0A936ZU21</accession>
<evidence type="ECO:0008006" key="3">
    <source>
        <dbReference type="Google" id="ProtNLM"/>
    </source>
</evidence>
<protein>
    <recommendedName>
        <fullName evidence="3">STAS/SEC14 domain-containing protein</fullName>
    </recommendedName>
</protein>
<evidence type="ECO:0000313" key="2">
    <source>
        <dbReference type="Proteomes" id="UP000651057"/>
    </source>
</evidence>
<reference evidence="1" key="1">
    <citation type="submission" date="2021-01" db="EMBL/GenBank/DDBJ databases">
        <authorList>
            <person name="Zhong Y.L."/>
        </authorList>
    </citation>
    <scope>NUCLEOTIDE SEQUENCE</scope>
    <source>
        <strain evidence="1">KCTC 23302</strain>
    </source>
</reference>
<dbReference type="RefSeq" id="WP_201916148.1">
    <property type="nucleotide sequence ID" value="NZ_BAABAX010000001.1"/>
</dbReference>